<evidence type="ECO:0000256" key="5">
    <source>
        <dbReference type="ARBA" id="ARBA00047422"/>
    </source>
</evidence>
<name>A0AB39IH30_9GAMM</name>
<dbReference type="PROSITE" id="PS00094">
    <property type="entry name" value="C5_MTASE_1"/>
    <property type="match status" value="1"/>
</dbReference>
<evidence type="ECO:0000256" key="2">
    <source>
        <dbReference type="ARBA" id="ARBA00022679"/>
    </source>
</evidence>
<dbReference type="REBASE" id="857655">
    <property type="entry name" value="M.Dor7ORF2190P"/>
</dbReference>
<dbReference type="Proteomes" id="UP000810130">
    <property type="component" value="Unassembled WGS sequence"/>
</dbReference>
<dbReference type="InterPro" id="IPR001525">
    <property type="entry name" value="C5_MeTfrase"/>
</dbReference>
<evidence type="ECO:0000256" key="4">
    <source>
        <dbReference type="ARBA" id="ARBA00022747"/>
    </source>
</evidence>
<sequence>MMMRTIEMCAGAGGQALGLHKAGFEHRVLIEIDEHACATLRHNNHHLALNWGEILQADLRRFATEDAHRYRGQIELVAGGVPCPPFSKAGLQLGKDDERDLFPAALHIVEAVKPIAVMIENVAGLLEDKFSSYRTEIQRSLDKLGYQSEWRLLQASDFGVPQLRPRAILVAILSPYFERFSWPEPVTKTPVTVGEALYDLMASGGWPGAEHWKLQANTVAPTLVGGSKKHGGPDLGPSRAKRQWQSLGVYAHRVGNDDEIPGVDFKGVCLRDGTIKAGFENMPLLNVRMAARLQGFPDEWTFVGAKTHAYRQVGNAFPPPVAQAVGECLREVIASIKSERSDAA</sequence>
<dbReference type="CDD" id="cd00315">
    <property type="entry name" value="Cyt_C5_DNA_methylase"/>
    <property type="match status" value="1"/>
</dbReference>
<dbReference type="Gene3D" id="3.40.50.150">
    <property type="entry name" value="Vaccinia Virus protein VP39"/>
    <property type="match status" value="1"/>
</dbReference>
<keyword evidence="2 6" id="KW-0808">Transferase</keyword>
<keyword evidence="3 6" id="KW-0949">S-adenosyl-L-methionine</keyword>
<dbReference type="GO" id="GO:0032259">
    <property type="term" value="P:methylation"/>
    <property type="evidence" value="ECO:0007669"/>
    <property type="project" value="UniProtKB-KW"/>
</dbReference>
<dbReference type="PROSITE" id="PS00095">
    <property type="entry name" value="C5_MTASE_2"/>
    <property type="match status" value="1"/>
</dbReference>
<feature type="active site" evidence="6">
    <location>
        <position position="83"/>
    </location>
</feature>
<organism evidence="10">
    <name type="scientific">Dickeya oryzae</name>
    <dbReference type="NCBI Taxonomy" id="1240404"/>
    <lineage>
        <taxon>Bacteria</taxon>
        <taxon>Pseudomonadati</taxon>
        <taxon>Pseudomonadota</taxon>
        <taxon>Gammaproteobacteria</taxon>
        <taxon>Enterobacterales</taxon>
        <taxon>Pectobacteriaceae</taxon>
        <taxon>Dickeya</taxon>
    </lineage>
</organism>
<dbReference type="InterPro" id="IPR018117">
    <property type="entry name" value="C5_DNA_meth_AS"/>
</dbReference>
<dbReference type="Gene3D" id="3.90.120.10">
    <property type="entry name" value="DNA Methylase, subunit A, domain 2"/>
    <property type="match status" value="1"/>
</dbReference>
<evidence type="ECO:0000256" key="7">
    <source>
        <dbReference type="RuleBase" id="RU000416"/>
    </source>
</evidence>
<dbReference type="PROSITE" id="PS51679">
    <property type="entry name" value="SAM_MT_C5"/>
    <property type="match status" value="1"/>
</dbReference>
<dbReference type="Pfam" id="PF00145">
    <property type="entry name" value="DNA_methylase"/>
    <property type="match status" value="1"/>
</dbReference>
<keyword evidence="1 6" id="KW-0489">Methyltransferase</keyword>
<dbReference type="NCBIfam" id="TIGR00675">
    <property type="entry name" value="dcm"/>
    <property type="match status" value="1"/>
</dbReference>
<gene>
    <name evidence="9" type="ORF">J8657_04820</name>
    <name evidence="10" type="ORF">LF923_0002190</name>
</gene>
<dbReference type="InterPro" id="IPR031303">
    <property type="entry name" value="C5_meth_CS"/>
</dbReference>
<evidence type="ECO:0000256" key="6">
    <source>
        <dbReference type="PROSITE-ProRule" id="PRU01016"/>
    </source>
</evidence>
<evidence type="ECO:0000313" key="9">
    <source>
        <dbReference type="EMBL" id="MBP2856915.1"/>
    </source>
</evidence>
<reference evidence="10" key="2">
    <citation type="submission" date="2024-07" db="EMBL/GenBank/DDBJ databases">
        <authorList>
            <person name="Pedron J."/>
        </authorList>
    </citation>
    <scope>NUCLEOTIDE SEQUENCE</scope>
    <source>
        <strain evidence="10">A642-S2-A17</strain>
    </source>
</reference>
<dbReference type="SUPFAM" id="SSF53335">
    <property type="entry name" value="S-adenosyl-L-methionine-dependent methyltransferases"/>
    <property type="match status" value="1"/>
</dbReference>
<dbReference type="EMBL" id="CP162411">
    <property type="protein sequence ID" value="XDL15104.1"/>
    <property type="molecule type" value="Genomic_DNA"/>
</dbReference>
<dbReference type="GO" id="GO:0044027">
    <property type="term" value="P:negative regulation of gene expression via chromosomal CpG island methylation"/>
    <property type="evidence" value="ECO:0007669"/>
    <property type="project" value="TreeGrafter"/>
</dbReference>
<evidence type="ECO:0000256" key="8">
    <source>
        <dbReference type="RuleBase" id="RU000417"/>
    </source>
</evidence>
<dbReference type="AlphaFoldDB" id="A0AB39IH30"/>
<dbReference type="InterPro" id="IPR050390">
    <property type="entry name" value="C5-Methyltransferase"/>
</dbReference>
<proteinExistence type="inferred from homology"/>
<dbReference type="EMBL" id="JAGJWX010000003">
    <property type="protein sequence ID" value="MBP2856915.1"/>
    <property type="molecule type" value="Genomic_DNA"/>
</dbReference>
<keyword evidence="4" id="KW-0680">Restriction system</keyword>
<dbReference type="PANTHER" id="PTHR10629:SF52">
    <property type="entry name" value="DNA (CYTOSINE-5)-METHYLTRANSFERASE 1"/>
    <property type="match status" value="1"/>
</dbReference>
<evidence type="ECO:0000313" key="11">
    <source>
        <dbReference type="Proteomes" id="UP000810130"/>
    </source>
</evidence>
<comment type="catalytic activity">
    <reaction evidence="5 8">
        <text>a 2'-deoxycytidine in DNA + S-adenosyl-L-methionine = a 5-methyl-2'-deoxycytidine in DNA + S-adenosyl-L-homocysteine + H(+)</text>
        <dbReference type="Rhea" id="RHEA:13681"/>
        <dbReference type="Rhea" id="RHEA-COMP:11369"/>
        <dbReference type="Rhea" id="RHEA-COMP:11370"/>
        <dbReference type="ChEBI" id="CHEBI:15378"/>
        <dbReference type="ChEBI" id="CHEBI:57856"/>
        <dbReference type="ChEBI" id="CHEBI:59789"/>
        <dbReference type="ChEBI" id="CHEBI:85452"/>
        <dbReference type="ChEBI" id="CHEBI:85454"/>
        <dbReference type="EC" id="2.1.1.37"/>
    </reaction>
</comment>
<comment type="similarity">
    <text evidence="6 7">Belongs to the class I-like SAM-binding methyltransferase superfamily. C5-methyltransferase family.</text>
</comment>
<dbReference type="InterPro" id="IPR029063">
    <property type="entry name" value="SAM-dependent_MTases_sf"/>
</dbReference>
<dbReference type="PRINTS" id="PR00105">
    <property type="entry name" value="C5METTRFRASE"/>
</dbReference>
<dbReference type="GO" id="GO:0003677">
    <property type="term" value="F:DNA binding"/>
    <property type="evidence" value="ECO:0007669"/>
    <property type="project" value="TreeGrafter"/>
</dbReference>
<dbReference type="EC" id="2.1.1.37" evidence="8"/>
<protein>
    <recommendedName>
        <fullName evidence="8">Cytosine-specific methyltransferase</fullName>
        <ecNumber evidence="8">2.1.1.37</ecNumber>
    </recommendedName>
</protein>
<evidence type="ECO:0000256" key="1">
    <source>
        <dbReference type="ARBA" id="ARBA00022603"/>
    </source>
</evidence>
<dbReference type="GO" id="GO:0003886">
    <property type="term" value="F:DNA (cytosine-5-)-methyltransferase activity"/>
    <property type="evidence" value="ECO:0007669"/>
    <property type="project" value="UniProtKB-EC"/>
</dbReference>
<dbReference type="GO" id="GO:0009307">
    <property type="term" value="P:DNA restriction-modification system"/>
    <property type="evidence" value="ECO:0007669"/>
    <property type="project" value="UniProtKB-KW"/>
</dbReference>
<accession>A0AB39IH30</accession>
<reference evidence="9 11" key="1">
    <citation type="submission" date="2021-04" db="EMBL/GenBank/DDBJ databases">
        <title>Genomic and host-range diversity within the Dickeya zeae complex, identification of D. zeae and D. oryzae members, proposal of two novel subspecies D. zeae subsp. zeae subsp. nov. and D. zeae subsp. dombae subsp. nov.</title>
        <authorList>
            <person name="Van Gijsegem F."/>
            <person name="Hugouvieux-Cotte-Pattat N."/>
        </authorList>
    </citation>
    <scope>NUCLEOTIDE SEQUENCE [LARGE SCALE GENOMIC DNA]</scope>
    <source>
        <strain evidence="9 11">FVG03</strain>
    </source>
</reference>
<dbReference type="PANTHER" id="PTHR10629">
    <property type="entry name" value="CYTOSINE-SPECIFIC METHYLTRANSFERASE"/>
    <property type="match status" value="1"/>
</dbReference>
<keyword evidence="11" id="KW-1185">Reference proteome</keyword>
<evidence type="ECO:0000313" key="10">
    <source>
        <dbReference type="EMBL" id="XDL15104.1"/>
    </source>
</evidence>
<evidence type="ECO:0000256" key="3">
    <source>
        <dbReference type="ARBA" id="ARBA00022691"/>
    </source>
</evidence>
<dbReference type="RefSeq" id="WP_210174409.1">
    <property type="nucleotide sequence ID" value="NZ_CP162411.1"/>
</dbReference>